<reference evidence="2" key="1">
    <citation type="submission" date="2020-05" db="EMBL/GenBank/DDBJ databases">
        <title>Classification of alakaliphilic streptomycetes isolated from an alkaline soil next to Lonar Crater, India and a proposal for the recognition of Streptomyces alkaliterrae sp. nov.</title>
        <authorList>
            <person name="Golinska P."/>
        </authorList>
    </citation>
    <scope>NUCLEOTIDE SEQUENCE [LARGE SCALE GENOMIC DNA]</scope>
    <source>
        <strain evidence="2">OF3</strain>
    </source>
</reference>
<comment type="caution">
    <text evidence="1">The sequence shown here is derived from an EMBL/GenBank/DDBJ whole genome shotgun (WGS) entry which is preliminary data.</text>
</comment>
<name>A0A7W3WID9_9ACTN</name>
<organism evidence="1 2">
    <name type="scientific">Streptomyces alkaliterrae</name>
    <dbReference type="NCBI Taxonomy" id="2213162"/>
    <lineage>
        <taxon>Bacteria</taxon>
        <taxon>Bacillati</taxon>
        <taxon>Actinomycetota</taxon>
        <taxon>Actinomycetes</taxon>
        <taxon>Kitasatosporales</taxon>
        <taxon>Streptomycetaceae</taxon>
        <taxon>Streptomyces</taxon>
    </lineage>
</organism>
<protein>
    <recommendedName>
        <fullName evidence="3">Helix-turn-helix domain-containing protein</fullName>
    </recommendedName>
</protein>
<evidence type="ECO:0008006" key="3">
    <source>
        <dbReference type="Google" id="ProtNLM"/>
    </source>
</evidence>
<proteinExistence type="predicted"/>
<dbReference type="RefSeq" id="WP_181353672.1">
    <property type="nucleotide sequence ID" value="NZ_JABJWZ010000031.1"/>
</dbReference>
<dbReference type="Proteomes" id="UP000525686">
    <property type="component" value="Unassembled WGS sequence"/>
</dbReference>
<gene>
    <name evidence="1" type="ORF">H3146_05785</name>
</gene>
<dbReference type="EMBL" id="JABJWZ010000031">
    <property type="protein sequence ID" value="MBB1252877.1"/>
    <property type="molecule type" value="Genomic_DNA"/>
</dbReference>
<accession>A0A7W3WID9</accession>
<sequence>MPKRPAPPEGYIYIDDVETETGTILGIASRLGIAPSTYRKWRMAGIGPRTFRNGKRVLASVDAVDEYLAEQARAAGASHDSRPAEPRIAA</sequence>
<evidence type="ECO:0000313" key="2">
    <source>
        <dbReference type="Proteomes" id="UP000525686"/>
    </source>
</evidence>
<evidence type="ECO:0000313" key="1">
    <source>
        <dbReference type="EMBL" id="MBB1252877.1"/>
    </source>
</evidence>
<dbReference type="AlphaFoldDB" id="A0A7W3WID9"/>